<dbReference type="EMBL" id="JAKWFO010000002">
    <property type="protein sequence ID" value="KAI9638916.1"/>
    <property type="molecule type" value="Genomic_DNA"/>
</dbReference>
<feature type="compositionally biased region" description="Gly residues" evidence="3">
    <location>
        <begin position="285"/>
        <end position="296"/>
    </location>
</feature>
<dbReference type="PANTHER" id="PTHR23248:SF9">
    <property type="entry name" value="PHOSPHOLIPID SCRAMBLASE"/>
    <property type="match status" value="1"/>
</dbReference>
<protein>
    <recommendedName>
        <fullName evidence="2">Phospholipid scramblase</fullName>
    </recommendedName>
</protein>
<dbReference type="InterPro" id="IPR038595">
    <property type="entry name" value="LOR_sf"/>
</dbReference>
<accession>A0AA38HES2</accession>
<dbReference type="GeneID" id="77725718"/>
<comment type="caution">
    <text evidence="4">The sequence shown here is derived from an EMBL/GenBank/DDBJ whole genome shotgun (WGS) entry which is preliminary data.</text>
</comment>
<feature type="compositionally biased region" description="Basic and acidic residues" evidence="3">
    <location>
        <begin position="328"/>
        <end position="342"/>
    </location>
</feature>
<feature type="non-terminal residue" evidence="4">
    <location>
        <position position="396"/>
    </location>
</feature>
<evidence type="ECO:0000256" key="2">
    <source>
        <dbReference type="RuleBase" id="RU363116"/>
    </source>
</evidence>
<dbReference type="Pfam" id="PF03803">
    <property type="entry name" value="Scramblase"/>
    <property type="match status" value="1"/>
</dbReference>
<evidence type="ECO:0000256" key="3">
    <source>
        <dbReference type="SAM" id="MobiDB-lite"/>
    </source>
</evidence>
<dbReference type="SUPFAM" id="SSF54518">
    <property type="entry name" value="Tubby C-terminal domain-like"/>
    <property type="match status" value="1"/>
</dbReference>
<dbReference type="PANTHER" id="PTHR23248">
    <property type="entry name" value="PHOSPHOLIPID SCRAMBLASE-RELATED"/>
    <property type="match status" value="1"/>
</dbReference>
<keyword evidence="5" id="KW-1185">Reference proteome</keyword>
<feature type="region of interest" description="Disordered" evidence="3">
    <location>
        <begin position="268"/>
        <end position="396"/>
    </location>
</feature>
<evidence type="ECO:0000313" key="4">
    <source>
        <dbReference type="EMBL" id="KAI9638916.1"/>
    </source>
</evidence>
<gene>
    <name evidence="4" type="ORF">MKK02DRAFT_22101</name>
</gene>
<dbReference type="GO" id="GO:0017128">
    <property type="term" value="F:phospholipid scramblase activity"/>
    <property type="evidence" value="ECO:0007669"/>
    <property type="project" value="InterPro"/>
</dbReference>
<comment type="similarity">
    <text evidence="1 2">Belongs to the phospholipid scramblase family.</text>
</comment>
<feature type="compositionally biased region" description="Acidic residues" evidence="3">
    <location>
        <begin position="348"/>
        <end position="363"/>
    </location>
</feature>
<dbReference type="Gene3D" id="2.40.160.200">
    <property type="entry name" value="LURP1-related"/>
    <property type="match status" value="1"/>
</dbReference>
<proteinExistence type="inferred from homology"/>
<organism evidence="4 5">
    <name type="scientific">Dioszegia hungarica</name>
    <dbReference type="NCBI Taxonomy" id="4972"/>
    <lineage>
        <taxon>Eukaryota</taxon>
        <taxon>Fungi</taxon>
        <taxon>Dikarya</taxon>
        <taxon>Basidiomycota</taxon>
        <taxon>Agaricomycotina</taxon>
        <taxon>Tremellomycetes</taxon>
        <taxon>Tremellales</taxon>
        <taxon>Bulleribasidiaceae</taxon>
        <taxon>Dioszegia</taxon>
    </lineage>
</organism>
<sequence>VPPDPNGVLTESHGARELLANDALVIVRQIEMLNVFMGYEQANRYAIHNTAGELVGFLAEEEQSILGVLARQTLRTHRPFKATIMDKAGNPVLWVRRPFQFINSKMFVHAAEGADSRLVGETQQEWHPWRRRYNVFQAKDDEAFRQFARIDSGFLAWDFWLKDKDDRLVASINRNFRGIGRELFTDTGQYVIRFDSAGTELDLPPGADVTVQGQSLIMPEATEGGLTLDQRAMALATAVSIDFDYFSRHSGSGGFGFPFMMWGGGDGSTDINNGRGDGTPSAGDMPGGPGLGGAAGAAGAAGAFGGRGGSEDEQIYGGRQDPSPDVPRGAEDGLGMRRRDDGQGMEGYTEDEGWVGDADEEVMQDPWGQQGGGDDSGWFGGGGGGGDGGGWGDWGS</sequence>
<dbReference type="AlphaFoldDB" id="A0AA38HES2"/>
<name>A0AA38HES2_9TREE</name>
<dbReference type="Proteomes" id="UP001164286">
    <property type="component" value="Unassembled WGS sequence"/>
</dbReference>
<reference evidence="4" key="1">
    <citation type="journal article" date="2022" name="G3 (Bethesda)">
        <title>High quality genome of the basidiomycete yeast Dioszegia hungarica PDD-24b-2 isolated from cloud water.</title>
        <authorList>
            <person name="Jarrige D."/>
            <person name="Haridas S."/>
            <person name="Bleykasten-Grosshans C."/>
            <person name="Joly M."/>
            <person name="Nadalig T."/>
            <person name="Sancelme M."/>
            <person name="Vuilleumier S."/>
            <person name="Grigoriev I.V."/>
            <person name="Amato P."/>
            <person name="Bringel F."/>
        </authorList>
    </citation>
    <scope>NUCLEOTIDE SEQUENCE</scope>
    <source>
        <strain evidence="4">PDD-24b-2</strain>
    </source>
</reference>
<evidence type="ECO:0000256" key="1">
    <source>
        <dbReference type="ARBA" id="ARBA00005350"/>
    </source>
</evidence>
<feature type="compositionally biased region" description="Gly residues" evidence="3">
    <location>
        <begin position="369"/>
        <end position="396"/>
    </location>
</feature>
<dbReference type="RefSeq" id="XP_052948693.1">
    <property type="nucleotide sequence ID" value="XM_053086517.1"/>
</dbReference>
<evidence type="ECO:0000313" key="5">
    <source>
        <dbReference type="Proteomes" id="UP001164286"/>
    </source>
</evidence>
<dbReference type="InterPro" id="IPR025659">
    <property type="entry name" value="Tubby-like_C"/>
</dbReference>
<dbReference type="GO" id="GO:0005886">
    <property type="term" value="C:plasma membrane"/>
    <property type="evidence" value="ECO:0007669"/>
    <property type="project" value="TreeGrafter"/>
</dbReference>
<dbReference type="InterPro" id="IPR005552">
    <property type="entry name" value="Scramblase"/>
</dbReference>